<accession>A0ABT1X6E4</accession>
<evidence type="ECO:0000313" key="3">
    <source>
        <dbReference type="EMBL" id="MCR0983676.1"/>
    </source>
</evidence>
<dbReference type="SUPFAM" id="SSF49899">
    <property type="entry name" value="Concanavalin A-like lectins/glucanases"/>
    <property type="match status" value="1"/>
</dbReference>
<dbReference type="Pfam" id="PF00337">
    <property type="entry name" value="Gal-bind_lectin"/>
    <property type="match status" value="1"/>
</dbReference>
<gene>
    <name evidence="3" type="ORF">NRP21_16600</name>
</gene>
<evidence type="ECO:0000313" key="4">
    <source>
        <dbReference type="Proteomes" id="UP001524642"/>
    </source>
</evidence>
<proteinExistence type="predicted"/>
<evidence type="ECO:0000256" key="1">
    <source>
        <dbReference type="SAM" id="MobiDB-lite"/>
    </source>
</evidence>
<sequence>MDLPLQDPPVPGSVHRFSVRFPAHRPQVIDYLDEDTIHLHVSLRPAEGVIVLNDFVGGAWSHQVELPLPKLALGQALPLEVHFGAETLEVRAGSGAAAFAGRRGSASEARLLRTSDGVSLLGEALRTPGTAIPAAIPSTGARFAGAIDRCSETLVRGWVADLDRPDSPVQVEIRVDGQLQGRTLAHRRRNDLTLMRPEFGATGFLFLFPRPLAPTGRDVQVAVHVAGQPVELAHSPWLVFRAVPGDLQPLSAPLRASRHAPTQGDGGESP</sequence>
<dbReference type="EMBL" id="JANJOU010000014">
    <property type="protein sequence ID" value="MCR0983676.1"/>
    <property type="molecule type" value="Genomic_DNA"/>
</dbReference>
<evidence type="ECO:0000259" key="2">
    <source>
        <dbReference type="PROSITE" id="PS51304"/>
    </source>
</evidence>
<feature type="region of interest" description="Disordered" evidence="1">
    <location>
        <begin position="251"/>
        <end position="270"/>
    </location>
</feature>
<protein>
    <recommendedName>
        <fullName evidence="2">Galectin domain-containing protein</fullName>
    </recommendedName>
</protein>
<dbReference type="InterPro" id="IPR001079">
    <property type="entry name" value="Galectin_CRD"/>
</dbReference>
<reference evidence="3 4" key="1">
    <citation type="submission" date="2022-06" db="EMBL/GenBank/DDBJ databases">
        <title>Roseomonas CN29.</title>
        <authorList>
            <person name="Cheng Y."/>
            <person name="He X."/>
        </authorList>
    </citation>
    <scope>NUCLEOTIDE SEQUENCE [LARGE SCALE GENOMIC DNA]</scope>
    <source>
        <strain evidence="3 4">CN29</strain>
    </source>
</reference>
<name>A0ABT1X6E4_9PROT</name>
<dbReference type="Proteomes" id="UP001524642">
    <property type="component" value="Unassembled WGS sequence"/>
</dbReference>
<dbReference type="InterPro" id="IPR013320">
    <property type="entry name" value="ConA-like_dom_sf"/>
</dbReference>
<dbReference type="PROSITE" id="PS51304">
    <property type="entry name" value="GALECTIN"/>
    <property type="match status" value="1"/>
</dbReference>
<dbReference type="RefSeq" id="WP_257717338.1">
    <property type="nucleotide sequence ID" value="NZ_JANJOU010000014.1"/>
</dbReference>
<comment type="caution">
    <text evidence="3">The sequence shown here is derived from an EMBL/GenBank/DDBJ whole genome shotgun (WGS) entry which is preliminary data.</text>
</comment>
<dbReference type="Gene3D" id="2.60.120.200">
    <property type="match status" value="1"/>
</dbReference>
<keyword evidence="4" id="KW-1185">Reference proteome</keyword>
<organism evidence="3 4">
    <name type="scientific">Roseomonas populi</name>
    <dbReference type="NCBI Taxonomy" id="3121582"/>
    <lineage>
        <taxon>Bacteria</taxon>
        <taxon>Pseudomonadati</taxon>
        <taxon>Pseudomonadota</taxon>
        <taxon>Alphaproteobacteria</taxon>
        <taxon>Acetobacterales</taxon>
        <taxon>Roseomonadaceae</taxon>
        <taxon>Roseomonas</taxon>
    </lineage>
</organism>
<feature type="domain" description="Galectin" evidence="2">
    <location>
        <begin position="1"/>
        <end position="126"/>
    </location>
</feature>